<dbReference type="InterPro" id="IPR036881">
    <property type="entry name" value="Glyco_hydro_3_C_sf"/>
</dbReference>
<keyword evidence="3" id="KW-0119">Carbohydrate metabolism</keyword>
<dbReference type="Pfam" id="PF00933">
    <property type="entry name" value="Glyco_hydro_3"/>
    <property type="match status" value="1"/>
</dbReference>
<comment type="similarity">
    <text evidence="1 4">Belongs to the glycosyl hydrolase 3 family.</text>
</comment>
<dbReference type="Proteomes" id="UP001197875">
    <property type="component" value="Unassembled WGS sequence"/>
</dbReference>
<dbReference type="SUPFAM" id="SSF52279">
    <property type="entry name" value="Beta-D-glucan exohydrolase, C-terminal domain"/>
    <property type="match status" value="1"/>
</dbReference>
<dbReference type="GO" id="GO:0005975">
    <property type="term" value="P:carbohydrate metabolic process"/>
    <property type="evidence" value="ECO:0007669"/>
    <property type="project" value="InterPro"/>
</dbReference>
<reference evidence="6 7" key="1">
    <citation type="submission" date="2021-10" db="EMBL/GenBank/DDBJ databases">
        <title>Anaerobic single-cell dispensing facilitates the cultivation of human gut bacteria.</title>
        <authorList>
            <person name="Afrizal A."/>
        </authorList>
    </citation>
    <scope>NUCLEOTIDE SEQUENCE [LARGE SCALE GENOMIC DNA]</scope>
    <source>
        <strain evidence="6 7">CLA-AA-H277</strain>
    </source>
</reference>
<dbReference type="Pfam" id="PF01915">
    <property type="entry name" value="Glyco_hydro_3_C"/>
    <property type="match status" value="1"/>
</dbReference>
<protein>
    <submittedName>
        <fullName evidence="6">Beta-glucosidase BglX</fullName>
        <ecNumber evidence="6">3.2.1.21</ecNumber>
    </submittedName>
</protein>
<proteinExistence type="inferred from homology"/>
<dbReference type="RefSeq" id="WP_227615201.1">
    <property type="nucleotide sequence ID" value="NZ_JAJEPR010000013.1"/>
</dbReference>
<dbReference type="InterPro" id="IPR019800">
    <property type="entry name" value="Glyco_hydro_3_AS"/>
</dbReference>
<evidence type="ECO:0000259" key="5">
    <source>
        <dbReference type="SMART" id="SM01217"/>
    </source>
</evidence>
<evidence type="ECO:0000313" key="6">
    <source>
        <dbReference type="EMBL" id="MCC2190007.1"/>
    </source>
</evidence>
<dbReference type="GO" id="GO:0008422">
    <property type="term" value="F:beta-glucosidase activity"/>
    <property type="evidence" value="ECO:0007669"/>
    <property type="project" value="UniProtKB-EC"/>
</dbReference>
<dbReference type="PROSITE" id="PS00775">
    <property type="entry name" value="GLYCOSYL_HYDROL_F3"/>
    <property type="match status" value="1"/>
</dbReference>
<dbReference type="Gene3D" id="2.60.40.10">
    <property type="entry name" value="Immunoglobulins"/>
    <property type="match status" value="1"/>
</dbReference>
<feature type="domain" description="Fibronectin type III-like" evidence="5">
    <location>
        <begin position="656"/>
        <end position="725"/>
    </location>
</feature>
<evidence type="ECO:0000313" key="7">
    <source>
        <dbReference type="Proteomes" id="UP001197875"/>
    </source>
</evidence>
<keyword evidence="2 4" id="KW-0378">Hydrolase</keyword>
<organism evidence="6 7">
    <name type="scientific">Fusicatenibacter faecihominis</name>
    <dbReference type="NCBI Taxonomy" id="2881276"/>
    <lineage>
        <taxon>Bacteria</taxon>
        <taxon>Bacillati</taxon>
        <taxon>Bacillota</taxon>
        <taxon>Clostridia</taxon>
        <taxon>Lachnospirales</taxon>
        <taxon>Lachnospiraceae</taxon>
        <taxon>Fusicatenibacter</taxon>
    </lineage>
</organism>
<gene>
    <name evidence="6" type="primary">bglX</name>
    <name evidence="6" type="ORF">LKD71_09355</name>
</gene>
<evidence type="ECO:0000256" key="2">
    <source>
        <dbReference type="ARBA" id="ARBA00022801"/>
    </source>
</evidence>
<dbReference type="InterPro" id="IPR026891">
    <property type="entry name" value="Fn3-like"/>
</dbReference>
<sequence length="737" mass="81383">MTEKELKTLLADMTLEEKVDQMNQVAAGMFSGDITAMGPMAAKLYPPEVLARTGSVLGGMGAEALKKLQKEQIEKQPHKIPMLFMLDVINGFKTVYPIPLGQGASFDPELSRECAAMAAEEAAVSGVHVTFAPMTDLVRDARWGRVMESTGEDPYLNSLFCAAMVKGFQGDDLREEGQVAACVKHFAGYGGATAGRDYNTVELSEHTFREFYLRSYEAGVKAGAAMVMTSFNTVNGTPATGNRWLMRRILREEMGFDGVLISDWAAIEEMIPHGYCADRKEAAIRAIRAGVDIDMMTGIYSEQLAKLVKEGTIPESLVDEACLRILTLKNKLGLFENPFKDADEAKEKTVIRSEKHRALAKKAAAESFVLLKNEKKILPLKKTSKIAFVGPYVKSRNLFGSWSFIAEAKDVENLEEALKKVETEENMTFSRGSSVLGTAFKLQGFEESEKEDFTEEEEQVMLEEAVKAAKEAEIVVLAVGEDRLQSGEAASRGFLDLPEVQKRLFDAVTAANENVVTVLFSGRPLDLREVSAKSKALLEVWMPGSEGAAAIVEILFGEQAPQGKLPMSFPYCVGQVPVHYNAYATGRPVTPENARERFHSRYIDIPNQPIYSFGYGLSYTDFEISRIALDREEMKASETIHASVTVKNIGDREGTETLQLYLHDRAASVVRPVKELKGFQKVKLQPGEEKKVTFAITEEMLRFLTEDGVWASEPGAFDLYIGGASNTENQAVFKLTE</sequence>
<dbReference type="PANTHER" id="PTHR42715">
    <property type="entry name" value="BETA-GLUCOSIDASE"/>
    <property type="match status" value="1"/>
</dbReference>
<dbReference type="SUPFAM" id="SSF51445">
    <property type="entry name" value="(Trans)glycosidases"/>
    <property type="match status" value="1"/>
</dbReference>
<dbReference type="InterPro" id="IPR050288">
    <property type="entry name" value="Cellulose_deg_GH3"/>
</dbReference>
<dbReference type="EC" id="3.2.1.21" evidence="6"/>
<keyword evidence="7" id="KW-1185">Reference proteome</keyword>
<comment type="caution">
    <text evidence="6">The sequence shown here is derived from an EMBL/GenBank/DDBJ whole genome shotgun (WGS) entry which is preliminary data.</text>
</comment>
<evidence type="ECO:0000256" key="4">
    <source>
        <dbReference type="RuleBase" id="RU361161"/>
    </source>
</evidence>
<accession>A0AAE3DT59</accession>
<dbReference type="AlphaFoldDB" id="A0AAE3DT59"/>
<dbReference type="PANTHER" id="PTHR42715:SF10">
    <property type="entry name" value="BETA-GLUCOSIDASE"/>
    <property type="match status" value="1"/>
</dbReference>
<dbReference type="InterPro" id="IPR001764">
    <property type="entry name" value="Glyco_hydro_3_N"/>
</dbReference>
<evidence type="ECO:0000256" key="1">
    <source>
        <dbReference type="ARBA" id="ARBA00005336"/>
    </source>
</evidence>
<dbReference type="Gene3D" id="3.20.20.300">
    <property type="entry name" value="Glycoside hydrolase, family 3, N-terminal domain"/>
    <property type="match status" value="1"/>
</dbReference>
<name>A0AAE3DT59_9FIRM</name>
<dbReference type="EMBL" id="JAJEPR010000013">
    <property type="protein sequence ID" value="MCC2190007.1"/>
    <property type="molecule type" value="Genomic_DNA"/>
</dbReference>
<dbReference type="SMART" id="SM01217">
    <property type="entry name" value="Fn3_like"/>
    <property type="match status" value="1"/>
</dbReference>
<dbReference type="InterPro" id="IPR036962">
    <property type="entry name" value="Glyco_hydro_3_N_sf"/>
</dbReference>
<dbReference type="Pfam" id="PF14310">
    <property type="entry name" value="Fn3-like"/>
    <property type="match status" value="1"/>
</dbReference>
<dbReference type="InterPro" id="IPR002772">
    <property type="entry name" value="Glyco_hydro_3_C"/>
</dbReference>
<dbReference type="InterPro" id="IPR017853">
    <property type="entry name" value="GH"/>
</dbReference>
<dbReference type="NCBIfam" id="NF011678">
    <property type="entry name" value="PRK15098.1"/>
    <property type="match status" value="1"/>
</dbReference>
<evidence type="ECO:0000256" key="3">
    <source>
        <dbReference type="ARBA" id="ARBA00023277"/>
    </source>
</evidence>
<dbReference type="FunFam" id="2.60.40.10:FF:000495">
    <property type="entry name" value="Periplasmic beta-glucosidase"/>
    <property type="match status" value="1"/>
</dbReference>
<dbReference type="InterPro" id="IPR013783">
    <property type="entry name" value="Ig-like_fold"/>
</dbReference>
<dbReference type="Gene3D" id="3.40.50.1700">
    <property type="entry name" value="Glycoside hydrolase family 3 C-terminal domain"/>
    <property type="match status" value="1"/>
</dbReference>
<keyword evidence="4 6" id="KW-0326">Glycosidase</keyword>
<dbReference type="PRINTS" id="PR00133">
    <property type="entry name" value="GLHYDRLASE3"/>
</dbReference>